<accession>A0A3E2HEY4</accession>
<gene>
    <name evidence="3" type="ORF">B7463_g4426</name>
</gene>
<evidence type="ECO:0000259" key="2">
    <source>
        <dbReference type="PROSITE" id="PS50097"/>
    </source>
</evidence>
<dbReference type="InterPro" id="IPR000210">
    <property type="entry name" value="BTB/POZ_dom"/>
</dbReference>
<dbReference type="Gene3D" id="3.30.710.10">
    <property type="entry name" value="Potassium Channel Kv1.1, Chain A"/>
    <property type="match status" value="1"/>
</dbReference>
<dbReference type="OrthoDB" id="9997739at2759"/>
<dbReference type="InterPro" id="IPR011333">
    <property type="entry name" value="SKP1/BTB/POZ_sf"/>
</dbReference>
<comment type="caution">
    <text evidence="3">The sequence shown here is derived from an EMBL/GenBank/DDBJ whole genome shotgun (WGS) entry which is preliminary data.</text>
</comment>
<dbReference type="AlphaFoldDB" id="A0A3E2HEY4"/>
<reference evidence="3 4" key="1">
    <citation type="submission" date="2018-05" db="EMBL/GenBank/DDBJ databases">
        <title>Draft genome sequence of Scytalidium lignicola DSM 105466, a ubiquitous saprotrophic fungus.</title>
        <authorList>
            <person name="Buettner E."/>
            <person name="Gebauer A.M."/>
            <person name="Hofrichter M."/>
            <person name="Liers C."/>
            <person name="Kellner H."/>
        </authorList>
    </citation>
    <scope>NUCLEOTIDE SEQUENCE [LARGE SCALE GENOMIC DNA]</scope>
    <source>
        <strain evidence="3 4">DSM 105466</strain>
    </source>
</reference>
<organism evidence="3 4">
    <name type="scientific">Scytalidium lignicola</name>
    <name type="common">Hyphomycete</name>
    <dbReference type="NCBI Taxonomy" id="5539"/>
    <lineage>
        <taxon>Eukaryota</taxon>
        <taxon>Fungi</taxon>
        <taxon>Dikarya</taxon>
        <taxon>Ascomycota</taxon>
        <taxon>Pezizomycotina</taxon>
        <taxon>Leotiomycetes</taxon>
        <taxon>Leotiomycetes incertae sedis</taxon>
        <taxon>Scytalidium</taxon>
    </lineage>
</organism>
<name>A0A3E2HEY4_SCYLI</name>
<protein>
    <recommendedName>
        <fullName evidence="2">BTB domain-containing protein</fullName>
    </recommendedName>
</protein>
<feature type="non-terminal residue" evidence="3">
    <location>
        <position position="167"/>
    </location>
</feature>
<evidence type="ECO:0000313" key="4">
    <source>
        <dbReference type="Proteomes" id="UP000258309"/>
    </source>
</evidence>
<feature type="compositionally biased region" description="Polar residues" evidence="1">
    <location>
        <begin position="113"/>
        <end position="122"/>
    </location>
</feature>
<dbReference type="Proteomes" id="UP000258309">
    <property type="component" value="Unassembled WGS sequence"/>
</dbReference>
<keyword evidence="4" id="KW-1185">Reference proteome</keyword>
<feature type="domain" description="BTB" evidence="2">
    <location>
        <begin position="32"/>
        <end position="101"/>
    </location>
</feature>
<dbReference type="CDD" id="cd18186">
    <property type="entry name" value="BTB_POZ_ZBTB_KLHL-like"/>
    <property type="match status" value="1"/>
</dbReference>
<sequence length="167" mass="18347">MSVWSEGYITSLPLINHTIQTPTILFRLFSSKLFTFVVGEKEARITAHANAIANQSVTLDALINGSMNEAQTGVAVLKDVQEDTFVRFCQYAYIGNYKAPDHDNVPGLKPAVLNQSEPTPEITNRPIAKPTSKKNEAPASSPGSKATRFDETSQDAENLHLIPFSRK</sequence>
<feature type="region of interest" description="Disordered" evidence="1">
    <location>
        <begin position="112"/>
        <end position="167"/>
    </location>
</feature>
<evidence type="ECO:0000313" key="3">
    <source>
        <dbReference type="EMBL" id="RFU31927.1"/>
    </source>
</evidence>
<dbReference type="STRING" id="5539.A0A3E2HEY4"/>
<evidence type="ECO:0000256" key="1">
    <source>
        <dbReference type="SAM" id="MobiDB-lite"/>
    </source>
</evidence>
<dbReference type="OMA" id="YTHTGRY"/>
<proteinExistence type="predicted"/>
<feature type="non-terminal residue" evidence="3">
    <location>
        <position position="1"/>
    </location>
</feature>
<dbReference type="EMBL" id="NCSJ02000065">
    <property type="protein sequence ID" value="RFU31927.1"/>
    <property type="molecule type" value="Genomic_DNA"/>
</dbReference>
<dbReference type="PROSITE" id="PS50097">
    <property type="entry name" value="BTB"/>
    <property type="match status" value="1"/>
</dbReference>
<dbReference type="SUPFAM" id="SSF54695">
    <property type="entry name" value="POZ domain"/>
    <property type="match status" value="1"/>
</dbReference>